<name>A0ABY8L5H4_9FLAO</name>
<dbReference type="EMBL" id="CP122539">
    <property type="protein sequence ID" value="WGH75872.1"/>
    <property type="molecule type" value="Genomic_DNA"/>
</dbReference>
<dbReference type="Gene3D" id="3.40.50.2300">
    <property type="match status" value="1"/>
</dbReference>
<protein>
    <submittedName>
        <fullName evidence="3">Response regulator</fullName>
    </submittedName>
</protein>
<evidence type="ECO:0000256" key="1">
    <source>
        <dbReference type="PROSITE-ProRule" id="PRU00169"/>
    </source>
</evidence>
<sequence>MMYSKEYHALIIDDHPLISEAYKSAFSFIESQNKNISFHIEIVDNCGDADKIIEEYTFTKQHFEIIFLDISLPPLEEKGILSGEDLGLIINEKLPESKIIVSTTFNDNYRVHSILKNVNPDGFLVKNDITPVELVQAINTVLNDPPYYSKTVMKVMRSEVSKDYFLDDLDRKILYELSIGNRVNKLPNILPLSLAAVQKRKRHMAKLFGVDNSDDRDLILIAKEKGFL</sequence>
<keyword evidence="1" id="KW-0597">Phosphoprotein</keyword>
<gene>
    <name evidence="3" type="ORF">P8625_01535</name>
</gene>
<dbReference type="Proteomes" id="UP001232001">
    <property type="component" value="Chromosome"/>
</dbReference>
<dbReference type="InterPro" id="IPR011006">
    <property type="entry name" value="CheY-like_superfamily"/>
</dbReference>
<feature type="modified residue" description="4-aspartylphosphate" evidence="1">
    <location>
        <position position="69"/>
    </location>
</feature>
<dbReference type="SUPFAM" id="SSF52172">
    <property type="entry name" value="CheY-like"/>
    <property type="match status" value="1"/>
</dbReference>
<evidence type="ECO:0000313" key="3">
    <source>
        <dbReference type="EMBL" id="WGH75872.1"/>
    </source>
</evidence>
<proteinExistence type="predicted"/>
<feature type="domain" description="Response regulatory" evidence="2">
    <location>
        <begin position="8"/>
        <end position="141"/>
    </location>
</feature>
<accession>A0ABY8L5H4</accession>
<dbReference type="InterPro" id="IPR001789">
    <property type="entry name" value="Sig_transdc_resp-reg_receiver"/>
</dbReference>
<keyword evidence="4" id="KW-1185">Reference proteome</keyword>
<organism evidence="3 4">
    <name type="scientific">Tenacibaculum tangerinum</name>
    <dbReference type="NCBI Taxonomy" id="3038772"/>
    <lineage>
        <taxon>Bacteria</taxon>
        <taxon>Pseudomonadati</taxon>
        <taxon>Bacteroidota</taxon>
        <taxon>Flavobacteriia</taxon>
        <taxon>Flavobacteriales</taxon>
        <taxon>Flavobacteriaceae</taxon>
        <taxon>Tenacibaculum</taxon>
    </lineage>
</organism>
<dbReference type="PROSITE" id="PS50110">
    <property type="entry name" value="RESPONSE_REGULATORY"/>
    <property type="match status" value="1"/>
</dbReference>
<reference evidence="3 4" key="1">
    <citation type="submission" date="2023-04" db="EMBL/GenBank/DDBJ databases">
        <title>Tenacibaculum tangerinum sp. nov., isolated from sea tidal flat of South Korea.</title>
        <authorList>
            <person name="Lee S.H."/>
            <person name="Kim J.-J."/>
        </authorList>
    </citation>
    <scope>NUCLEOTIDE SEQUENCE [LARGE SCALE GENOMIC DNA]</scope>
    <source>
        <strain evidence="3 4">GRR-S3-23</strain>
    </source>
</reference>
<evidence type="ECO:0000259" key="2">
    <source>
        <dbReference type="PROSITE" id="PS50110"/>
    </source>
</evidence>
<dbReference type="RefSeq" id="WP_279651743.1">
    <property type="nucleotide sequence ID" value="NZ_CP122539.1"/>
</dbReference>
<evidence type="ECO:0000313" key="4">
    <source>
        <dbReference type="Proteomes" id="UP001232001"/>
    </source>
</evidence>